<protein>
    <recommendedName>
        <fullName evidence="4">Tetratricopeptide repeat protein</fullName>
    </recommendedName>
</protein>
<dbReference type="EMBL" id="BSYJ01000002">
    <property type="protein sequence ID" value="GMG86945.1"/>
    <property type="molecule type" value="Genomic_DNA"/>
</dbReference>
<reference evidence="2 3" key="1">
    <citation type="submission" date="2023-04" db="EMBL/GenBank/DDBJ databases">
        <title>Marinobulbifer ophiurae gen. nov., sp. Nov., isolate from tissue of brittle star Ophioplocus japonicus.</title>
        <authorList>
            <person name="Kawano K."/>
            <person name="Sawayama S."/>
            <person name="Nakagawa S."/>
        </authorList>
    </citation>
    <scope>NUCLEOTIDE SEQUENCE [LARGE SCALE GENOMIC DNA]</scope>
    <source>
        <strain evidence="2 3">NKW57</strain>
    </source>
</reference>
<dbReference type="RefSeq" id="WP_285763568.1">
    <property type="nucleotide sequence ID" value="NZ_BSYJ01000002.1"/>
</dbReference>
<dbReference type="Proteomes" id="UP001224392">
    <property type="component" value="Unassembled WGS sequence"/>
</dbReference>
<dbReference type="InterPro" id="IPR011990">
    <property type="entry name" value="TPR-like_helical_dom_sf"/>
</dbReference>
<feature type="transmembrane region" description="Helical" evidence="1">
    <location>
        <begin position="12"/>
        <end position="34"/>
    </location>
</feature>
<keyword evidence="1" id="KW-0812">Transmembrane</keyword>
<keyword evidence="1" id="KW-1133">Transmembrane helix</keyword>
<dbReference type="SUPFAM" id="SSF48452">
    <property type="entry name" value="TPR-like"/>
    <property type="match status" value="1"/>
</dbReference>
<dbReference type="Gene3D" id="3.40.50.10070">
    <property type="entry name" value="TolB, N-terminal domain"/>
    <property type="match status" value="1"/>
</dbReference>
<keyword evidence="3" id="KW-1185">Reference proteome</keyword>
<gene>
    <name evidence="2" type="ORF">MNKW57_12660</name>
</gene>
<evidence type="ECO:0000256" key="1">
    <source>
        <dbReference type="SAM" id="Phobius"/>
    </source>
</evidence>
<comment type="caution">
    <text evidence="2">The sequence shown here is derived from an EMBL/GenBank/DDBJ whole genome shotgun (WGS) entry which is preliminary data.</text>
</comment>
<feature type="transmembrane region" description="Helical" evidence="1">
    <location>
        <begin position="46"/>
        <end position="67"/>
    </location>
</feature>
<name>A0ABQ6LY19_9GAMM</name>
<evidence type="ECO:0008006" key="4">
    <source>
        <dbReference type="Google" id="ProtNLM"/>
    </source>
</evidence>
<evidence type="ECO:0000313" key="3">
    <source>
        <dbReference type="Proteomes" id="UP001224392"/>
    </source>
</evidence>
<organism evidence="2 3">
    <name type="scientific">Biformimicrobium ophioploci</name>
    <dbReference type="NCBI Taxonomy" id="3036711"/>
    <lineage>
        <taxon>Bacteria</taxon>
        <taxon>Pseudomonadati</taxon>
        <taxon>Pseudomonadota</taxon>
        <taxon>Gammaproteobacteria</taxon>
        <taxon>Cellvibrionales</taxon>
        <taxon>Microbulbiferaceae</taxon>
        <taxon>Biformimicrobium</taxon>
    </lineage>
</organism>
<keyword evidence="1" id="KW-0472">Membrane</keyword>
<dbReference type="Gene3D" id="1.25.40.10">
    <property type="entry name" value="Tetratricopeptide repeat domain"/>
    <property type="match status" value="1"/>
</dbReference>
<evidence type="ECO:0000313" key="2">
    <source>
        <dbReference type="EMBL" id="GMG86945.1"/>
    </source>
</evidence>
<feature type="transmembrane region" description="Helical" evidence="1">
    <location>
        <begin position="88"/>
        <end position="109"/>
    </location>
</feature>
<sequence>MSFFGELQRRNVIRVGIAYIAASWLIAQVLAVATSVYGAPGWVMKVSFILMAVGFFPAIMFSWVYELTPDGVVRDDSTTGSTAQQGRVAWKLDLAVILLLIVSIGLFLFEKIPPSSGPVAAISGESATSGKPSIAVLPFVNMSANKENEYFSDGLTETLLHMLAQVKDIKVAARTSSFAFKNQNADIREFAKALNVETVLEGSVQRAGDRVRITAQLISAIDGAHIWSKNYDRTLDDIFAIQDEIAQAVADALMESLLAAGDNAADIQPLATSDNRAYDLYLRALQQGALNSYVSLPEAERLLKESLILDPNFDEARIALNEVYMGMQGTGLISPGIAAKRALVALEPLRSNPRYETVYPAWEAYLQHIGNAYHSSEEDLQEAVRKSLHALALAPNEIGLYITNADLSRASGEPVETALRIIERALEVDPLNPVLLSFKINYLTELNRFDEALKLTAMLREKWPQSPNGYYKAARVHEARAEIVESILWISRAAQVDTHDHELPAYIAKMLLQLGGIVEAEPWIERARMINATGSETIWAQLDHAVRAGELDKALRLSEEVVQKKSEVRKGIYGYSSYRFLDIKGRRGELDQAYRQLELAVPGSTALDLRTFESPFEVDARLSAILARARYAADSERHALAAALKDWYSQARGIEKLESSMLGAMYFQLIGDQDAAKKAILAKFDEIAPAIGLFEREVLAVELMGELAQAPEVVQILERADIWAASELARYREMVAAGEIVVPIFAEKLVQKSEN</sequence>
<proteinExistence type="predicted"/>
<accession>A0ABQ6LY19</accession>